<evidence type="ECO:0000256" key="1">
    <source>
        <dbReference type="SAM" id="Phobius"/>
    </source>
</evidence>
<dbReference type="EMBL" id="MN740021">
    <property type="protein sequence ID" value="QHT84616.1"/>
    <property type="molecule type" value="Genomic_DNA"/>
</dbReference>
<feature type="transmembrane region" description="Helical" evidence="1">
    <location>
        <begin position="47"/>
        <end position="65"/>
    </location>
</feature>
<feature type="transmembrane region" description="Helical" evidence="1">
    <location>
        <begin position="14"/>
        <end position="35"/>
    </location>
</feature>
<keyword evidence="1" id="KW-1133">Transmembrane helix</keyword>
<keyword evidence="1" id="KW-0472">Membrane</keyword>
<organism evidence="2">
    <name type="scientific">viral metagenome</name>
    <dbReference type="NCBI Taxonomy" id="1070528"/>
    <lineage>
        <taxon>unclassified sequences</taxon>
        <taxon>metagenomes</taxon>
        <taxon>organismal metagenomes</taxon>
    </lineage>
</organism>
<proteinExistence type="predicted"/>
<accession>A0A6C0HWT2</accession>
<protein>
    <submittedName>
        <fullName evidence="2">Uncharacterized protein</fullName>
    </submittedName>
</protein>
<reference evidence="2" key="1">
    <citation type="journal article" date="2020" name="Nature">
        <title>Giant virus diversity and host interactions through global metagenomics.</title>
        <authorList>
            <person name="Schulz F."/>
            <person name="Roux S."/>
            <person name="Paez-Espino D."/>
            <person name="Jungbluth S."/>
            <person name="Walsh D.A."/>
            <person name="Denef V.J."/>
            <person name="McMahon K.D."/>
            <person name="Konstantinidis K.T."/>
            <person name="Eloe-Fadrosh E.A."/>
            <person name="Kyrpides N.C."/>
            <person name="Woyke T."/>
        </authorList>
    </citation>
    <scope>NUCLEOTIDE SEQUENCE</scope>
    <source>
        <strain evidence="2">GVMAG-M-3300023184-177</strain>
    </source>
</reference>
<evidence type="ECO:0000313" key="2">
    <source>
        <dbReference type="EMBL" id="QHT84616.1"/>
    </source>
</evidence>
<keyword evidence="1" id="KW-0812">Transmembrane</keyword>
<dbReference type="AlphaFoldDB" id="A0A6C0HWT2"/>
<feature type="transmembrane region" description="Helical" evidence="1">
    <location>
        <begin position="85"/>
        <end position="110"/>
    </location>
</feature>
<name>A0A6C0HWT2_9ZZZZ</name>
<sequence length="125" mass="14022">MSEKTVSNVNKNGAIYSLLTMGIIEILLLPIIYYISNKINKKYNTAYLMYGIAAGGFFTMIFAIIMNISKEDATENPDKKTIGPYIYTGMLVANIIMLIGSFVTLFYIILVTDKKNKKDTTNKIV</sequence>